<organism evidence="6 7">
    <name type="scientific">Brassica napus</name>
    <name type="common">Rape</name>
    <dbReference type="NCBI Taxonomy" id="3708"/>
    <lineage>
        <taxon>Eukaryota</taxon>
        <taxon>Viridiplantae</taxon>
        <taxon>Streptophyta</taxon>
        <taxon>Embryophyta</taxon>
        <taxon>Tracheophyta</taxon>
        <taxon>Spermatophyta</taxon>
        <taxon>Magnoliopsida</taxon>
        <taxon>eudicotyledons</taxon>
        <taxon>Gunneridae</taxon>
        <taxon>Pentapetalae</taxon>
        <taxon>rosids</taxon>
        <taxon>malvids</taxon>
        <taxon>Brassicales</taxon>
        <taxon>Brassicaceae</taxon>
        <taxon>Brassiceae</taxon>
        <taxon>Brassica</taxon>
    </lineage>
</organism>
<dbReference type="EMBL" id="LK034795">
    <property type="protein sequence ID" value="CDY65452.1"/>
    <property type="molecule type" value="Genomic_DNA"/>
</dbReference>
<dbReference type="GO" id="GO:0016020">
    <property type="term" value="C:membrane"/>
    <property type="evidence" value="ECO:0007669"/>
    <property type="project" value="UniProtKB-SubCell"/>
</dbReference>
<dbReference type="PANTHER" id="PTHR43184">
    <property type="entry name" value="MAJOR FACILITATOR SUPERFAMILY TRANSPORTER 16, ISOFORM B"/>
    <property type="match status" value="1"/>
</dbReference>
<evidence type="ECO:0000256" key="5">
    <source>
        <dbReference type="SAM" id="Phobius"/>
    </source>
</evidence>
<feature type="transmembrane region" description="Helical" evidence="5">
    <location>
        <begin position="51"/>
        <end position="70"/>
    </location>
</feature>
<reference evidence="6 7" key="1">
    <citation type="journal article" date="2014" name="Science">
        <title>Plant genetics. Early allopolyploid evolution in the post-Neolithic Brassica napus oilseed genome.</title>
        <authorList>
            <person name="Chalhoub B."/>
            <person name="Denoeud F."/>
            <person name="Liu S."/>
            <person name="Parkin I.A."/>
            <person name="Tang H."/>
            <person name="Wang X."/>
            <person name="Chiquet J."/>
            <person name="Belcram H."/>
            <person name="Tong C."/>
            <person name="Samans B."/>
            <person name="Correa M."/>
            <person name="Da Silva C."/>
            <person name="Just J."/>
            <person name="Falentin C."/>
            <person name="Koh C.S."/>
            <person name="Le Clainche I."/>
            <person name="Bernard M."/>
            <person name="Bento P."/>
            <person name="Noel B."/>
            <person name="Labadie K."/>
            <person name="Alberti A."/>
            <person name="Charles M."/>
            <person name="Arnaud D."/>
            <person name="Guo H."/>
            <person name="Daviaud C."/>
            <person name="Alamery S."/>
            <person name="Jabbari K."/>
            <person name="Zhao M."/>
            <person name="Edger P.P."/>
            <person name="Chelaifa H."/>
            <person name="Tack D."/>
            <person name="Lassalle G."/>
            <person name="Mestiri I."/>
            <person name="Schnel N."/>
            <person name="Le Paslier M.C."/>
            <person name="Fan G."/>
            <person name="Renault V."/>
            <person name="Bayer P.E."/>
            <person name="Golicz A.A."/>
            <person name="Manoli S."/>
            <person name="Lee T.H."/>
            <person name="Thi V.H."/>
            <person name="Chalabi S."/>
            <person name="Hu Q."/>
            <person name="Fan C."/>
            <person name="Tollenaere R."/>
            <person name="Lu Y."/>
            <person name="Battail C."/>
            <person name="Shen J."/>
            <person name="Sidebottom C.H."/>
            <person name="Wang X."/>
            <person name="Canaguier A."/>
            <person name="Chauveau A."/>
            <person name="Berard A."/>
            <person name="Deniot G."/>
            <person name="Guan M."/>
            <person name="Liu Z."/>
            <person name="Sun F."/>
            <person name="Lim Y.P."/>
            <person name="Lyons E."/>
            <person name="Town C.D."/>
            <person name="Bancroft I."/>
            <person name="Wang X."/>
            <person name="Meng J."/>
            <person name="Ma J."/>
            <person name="Pires J.C."/>
            <person name="King G.J."/>
            <person name="Brunel D."/>
            <person name="Delourme R."/>
            <person name="Renard M."/>
            <person name="Aury J.M."/>
            <person name="Adams K.L."/>
            <person name="Batley J."/>
            <person name="Snowdon R.J."/>
            <person name="Tost J."/>
            <person name="Edwards D."/>
            <person name="Zhou Y."/>
            <person name="Hua W."/>
            <person name="Sharpe A.G."/>
            <person name="Paterson A.H."/>
            <person name="Guan C."/>
            <person name="Wincker P."/>
        </authorList>
    </citation>
    <scope>NUCLEOTIDE SEQUENCE [LARGE SCALE GENOMIC DNA]</scope>
    <source>
        <strain evidence="7">cv. Darmor-bzh</strain>
    </source>
</reference>
<keyword evidence="4 5" id="KW-0472">Membrane</keyword>
<keyword evidence="2 5" id="KW-0812">Transmembrane</keyword>
<dbReference type="STRING" id="3708.A0A078JJC6"/>
<evidence type="ECO:0000256" key="3">
    <source>
        <dbReference type="ARBA" id="ARBA00022989"/>
    </source>
</evidence>
<evidence type="ECO:0000256" key="1">
    <source>
        <dbReference type="ARBA" id="ARBA00004141"/>
    </source>
</evidence>
<dbReference type="Gramene" id="CDY65452">
    <property type="protein sequence ID" value="CDY65452"/>
    <property type="gene ID" value="GSBRNA2T00046627001"/>
</dbReference>
<evidence type="ECO:0000256" key="2">
    <source>
        <dbReference type="ARBA" id="ARBA00022692"/>
    </source>
</evidence>
<sequence length="85" mass="9477">MGTICKDSLIPFNGKVGTLRLGEIDVAFLTCYWLGMYFAGHWGDTLDLRLFLTWEWILCGVIILGWGYFLEHSCVLVLCGDANGG</sequence>
<dbReference type="PANTHER" id="PTHR43184:SF12">
    <property type="entry name" value="SUGAR PHOSPHATE EXCHANGER 3"/>
    <property type="match status" value="1"/>
</dbReference>
<accession>A0A078JJC6</accession>
<dbReference type="PaxDb" id="3708-A0A078JJC6"/>
<evidence type="ECO:0000313" key="6">
    <source>
        <dbReference type="EMBL" id="CDY65452.1"/>
    </source>
</evidence>
<dbReference type="AlphaFoldDB" id="A0A078JJC6"/>
<keyword evidence="7" id="KW-1185">Reference proteome</keyword>
<name>A0A078JJC6_BRANA</name>
<evidence type="ECO:0000313" key="7">
    <source>
        <dbReference type="Proteomes" id="UP000028999"/>
    </source>
</evidence>
<gene>
    <name evidence="6" type="primary">BnaC09g53160D</name>
    <name evidence="6" type="ORF">GSBRNA2T00046627001</name>
</gene>
<feature type="transmembrane region" description="Helical" evidence="5">
    <location>
        <begin position="21"/>
        <end position="39"/>
    </location>
</feature>
<dbReference type="Proteomes" id="UP000028999">
    <property type="component" value="Unassembled WGS sequence"/>
</dbReference>
<evidence type="ECO:0000256" key="4">
    <source>
        <dbReference type="ARBA" id="ARBA00023136"/>
    </source>
</evidence>
<comment type="subcellular location">
    <subcellularLocation>
        <location evidence="1">Membrane</location>
        <topology evidence="1">Multi-pass membrane protein</topology>
    </subcellularLocation>
</comment>
<protein>
    <submittedName>
        <fullName evidence="6">BnaC09g53160D protein</fullName>
    </submittedName>
</protein>
<keyword evidence="3 5" id="KW-1133">Transmembrane helix</keyword>
<proteinExistence type="predicted"/>